<evidence type="ECO:0000256" key="29">
    <source>
        <dbReference type="ARBA" id="ARBA00023280"/>
    </source>
</evidence>
<keyword evidence="19 32" id="KW-1043">Host membrane</keyword>
<feature type="disulfide bond" evidence="32">
    <location>
        <begin position="224"/>
        <end position="253"/>
    </location>
</feature>
<evidence type="ECO:0000256" key="32">
    <source>
        <dbReference type="HAMAP-Rule" id="MF_04083"/>
    </source>
</evidence>
<feature type="disulfide bond" evidence="32">
    <location>
        <begin position="234"/>
        <end position="245"/>
    </location>
</feature>
<evidence type="ECO:0000256" key="1">
    <source>
        <dbReference type="ARBA" id="ARBA00004402"/>
    </source>
</evidence>
<comment type="subcellular location">
    <molecule>Transmembrane protein gp41</molecule>
    <subcellularLocation>
        <location evidence="32">Virion membrane</location>
        <topology evidence="32">Single-pass type I membrane protein</topology>
    </subcellularLocation>
    <subcellularLocation>
        <location evidence="32">Host cell membrane</location>
        <topology evidence="32">Single-pass type I membrane protein</topology>
    </subcellularLocation>
    <subcellularLocation>
        <location evidence="32">Host endosome membrane</location>
        <topology evidence="32">Single-pass type I membrane protein</topology>
    </subcellularLocation>
    <text evidence="32">It is probably concentrated at the site of budding and incorporated into the virions possibly by contacts between the cytoplasmic tail of Env and the N-terminus of Gag.</text>
</comment>
<evidence type="ECO:0000256" key="23">
    <source>
        <dbReference type="ARBA" id="ARBA00023046"/>
    </source>
</evidence>
<dbReference type="GO" id="GO:0075512">
    <property type="term" value="P:clathrin-dependent endocytosis of virus by host cell"/>
    <property type="evidence" value="ECO:0007669"/>
    <property type="project" value="UniProtKB-UniRule"/>
</dbReference>
<keyword evidence="24 32" id="KW-0175">Coiled coil</keyword>
<dbReference type="GO" id="GO:0016020">
    <property type="term" value="C:membrane"/>
    <property type="evidence" value="ECO:0007669"/>
    <property type="project" value="UniProtKB-UniRule"/>
</dbReference>
<feature type="region of interest" description="CD4-binding loop" evidence="32">
    <location>
        <begin position="367"/>
        <end position="377"/>
    </location>
</feature>
<feature type="chain" id="PRO_5023561680" description="Transmembrane protein gp41" evidence="32">
    <location>
        <begin position="509"/>
        <end position="860"/>
    </location>
</feature>
<feature type="region of interest" description="Immunosuppression" evidence="32">
    <location>
        <begin position="571"/>
        <end position="589"/>
    </location>
</feature>
<dbReference type="GO" id="GO:1903911">
    <property type="term" value="P:positive regulation of receptor clustering"/>
    <property type="evidence" value="ECO:0007669"/>
    <property type="project" value="UniProtKB-UniRule"/>
</dbReference>
<keyword evidence="21 32" id="KW-1164">Virus endocytosis by host</keyword>
<feature type="domain" description="Human immunodeficiency virus 1 envelope glycoprotein Gp120" evidence="35">
    <location>
        <begin position="33"/>
        <end position="508"/>
    </location>
</feature>
<comment type="domain">
    <text evidence="32 33">The 17 amino acids long immunosuppressive region is present in many retroviral envelope proteins. Synthetic peptides derived from this relatively conserved sequence inhibit immune function in vitro and in vivo.</text>
</comment>
<comment type="function">
    <text evidence="32">Envelope glycoprotein gp160: Oligomerizes in the host endoplasmic reticulum into predominantly trimers. In a second time, gp160 transits in the host Golgi, where glycosylation is completed. The precursor is then proteolytically cleaved in the trans-Golgi and thereby activated by cellular furin or furin-like proteases to produce gp120 and gp41.</text>
</comment>
<evidence type="ECO:0000256" key="28">
    <source>
        <dbReference type="ARBA" id="ARBA00023180"/>
    </source>
</evidence>
<organism evidence="37 38">
    <name type="scientific">Human immunodeficiency virus type 1</name>
    <name type="common">HIV-1</name>
    <dbReference type="NCBI Taxonomy" id="11676"/>
    <lineage>
        <taxon>Viruses</taxon>
        <taxon>Riboviria</taxon>
        <taxon>Pararnavirae</taxon>
        <taxon>Artverviricota</taxon>
        <taxon>Revtraviricetes</taxon>
        <taxon>Ortervirales</taxon>
        <taxon>Retroviridae</taxon>
        <taxon>Orthoretrovirinae</taxon>
        <taxon>Lentivirus</taxon>
        <taxon>Lentivirus humimdef1</taxon>
    </lineage>
</organism>
<reference evidence="37 38" key="1">
    <citation type="journal article" date="2006" name="AIDS Res. Hum. Retroviruses">
        <title>Molecular epidemiology of HIV Type 1 in preparation for a Phase III prime-boost vaccine trial in Thailand and a new approach to HIV Type 1 genotyping.</title>
        <authorList>
            <person name="Watanaveeradej V."/>
            <person name="Benenson M.W."/>
            <person name="Souza M.D."/>
            <person name="Sirisopana N."/>
            <person name="Nitayaphan S."/>
            <person name="Tontichaivanich C."/>
            <person name="Amphaipit R."/>
            <person name="Renzullo P.O."/>
            <person name="Brown A.E."/>
            <person name="McNeil J.G."/>
            <person name="Robb M.L."/>
            <person name="Birx D.L."/>
            <person name="Tovanabutra S."/>
            <person name="Carr J.K."/>
            <person name="McCutchan F.E."/>
        </authorList>
    </citation>
    <scope>NUCLEOTIDE SEQUENCE [LARGE SCALE GENOMIC DNA]</scope>
    <source>
        <strain evidence="37">01TH.C2570</strain>
    </source>
</reference>
<feature type="region of interest" description="Fusion peptide" evidence="32">
    <location>
        <begin position="509"/>
        <end position="529"/>
    </location>
</feature>
<dbReference type="GO" id="GO:0019064">
    <property type="term" value="P:fusion of virus membrane with host plasma membrane"/>
    <property type="evidence" value="ECO:0007669"/>
    <property type="project" value="UniProtKB-UniRule"/>
</dbReference>
<keyword evidence="28 32" id="KW-0325">Glycoprotein</keyword>
<evidence type="ECO:0000256" key="3">
    <source>
        <dbReference type="ARBA" id="ARBA00004505"/>
    </source>
</evidence>
<evidence type="ECO:0000256" key="30">
    <source>
        <dbReference type="ARBA" id="ARBA00023288"/>
    </source>
</evidence>
<dbReference type="SUPFAM" id="SSF58069">
    <property type="entry name" value="Virus ectodomain"/>
    <property type="match status" value="1"/>
</dbReference>
<dbReference type="FunFam" id="1.20.5.490:FF:000001">
    <property type="entry name" value="Envelope glycoprotein gp160"/>
    <property type="match status" value="1"/>
</dbReference>
<dbReference type="GO" id="GO:0052031">
    <property type="term" value="P:symbiont-mediated perturbation of host defense response"/>
    <property type="evidence" value="ECO:0007669"/>
    <property type="project" value="UniProtKB-UniRule"/>
</dbReference>
<dbReference type="Pfam" id="PF00517">
    <property type="entry name" value="GP41"/>
    <property type="match status" value="1"/>
</dbReference>
<name>Q1M0F7_HV1</name>
<feature type="region of interest" description="V5" evidence="32">
    <location>
        <begin position="458"/>
        <end position="468"/>
    </location>
</feature>
<evidence type="ECO:0000256" key="4">
    <source>
        <dbReference type="ARBA" id="ARBA00004563"/>
    </source>
</evidence>
<sequence>MRVKETQMTWPNLWTWGTLIIGLGIICSASDNLWVTVYYGVPVWRDAETTLFCASDAKAHVTEVHNVWATHACVPTDPNPQEIPLVNVTENFNMWKNNMVEQMQEDVISLWDQSLKPCVKLTPLCVTLNRTNATLNNGTYRGNGPDIIGNITDDVKNCTFNMTTELRDKKQKAYALFYKLDIVQMENNKNNSKYSEYRLINCNTSVIKQACPKVSFDPIPIHYCTPAGYALLKCNDKNFNGTGPCKNVSSVQCTHGIKPVVSTQLLLNGSLAEGEIIIRSENLTNNAKTIIVHLNKSVEINCTRPSNNTRTSMTVGPGQVLYRTGEITGDIRQAYCEINGTKWNETLKQVAGKLKEHFNKTIIFQPPSGGDLEITMHHFNCRGEFFYCNTTQLFNHTFKNNETTEGYNGTITIPCKIKQIINMWQGVGQAMYAPPIRGNISCVSNITGILLTRDGGSRDAPNETFRPGGGNIKDNWRNELYKYKVVQIEPLGIAPTRAKRRVVEREKRAVGIGAMIFGFLGAAGSTMGAASITLTVHARQLLSGIVQQQSNLLRAIEAQQHLLQLTVWGIKQLQARVLAVERYLKDQKFLGLWGCSGKIICTTAVPWNSTWSNRSYEEIWGNMTWIEWEREISNYTNQIYEILTESQNQQDRNEKDLLELDKWTSLWNWFDITNWLWYIKIFIMIVGGLIGLRIIFAVLSIVNRVRQGYSPLSFQTPFHHQREPDRPEGIEEGGGEQGRDRSVRLVSGFLALAWDDLRSLCLFSYHRLRDFILIATRTVGLLGHSSLKGLKRGWEGLKYLGNLLLYWGQELKSSAISLFDATAIAIAGWTDRVIEVAQRAWRAILHIPRRIRQGFERALL</sequence>
<dbReference type="InterPro" id="IPR037527">
    <property type="entry name" value="Gp160"/>
</dbReference>
<feature type="transmembrane region" description="Helical" evidence="33">
    <location>
        <begin position="509"/>
        <end position="532"/>
    </location>
</feature>
<organismHost>
    <name type="scientific">Homo sapiens</name>
    <name type="common">Human</name>
    <dbReference type="NCBI Taxonomy" id="9606"/>
</organismHost>
<dbReference type="GO" id="GO:1903908">
    <property type="term" value="P:positive regulation of plasma membrane raft polarization"/>
    <property type="evidence" value="ECO:0007669"/>
    <property type="project" value="UniProtKB-UniRule"/>
</dbReference>
<evidence type="ECO:0000256" key="9">
    <source>
        <dbReference type="ARBA" id="ARBA00022511"/>
    </source>
</evidence>
<comment type="domain">
    <text evidence="32">Some of the most genetically diverse regions of the viral genome are present in Env. They are called variable regions 1 through 5 (V1 through V5). Coreceptor usage of gp120 is determined mainly by the primary structure of the third variable region (V3) in the outer domain of gp120. The sequence of V3 determines which coreceptor, CCR5 and/or CXCR4 (corresponding to R5/macrophage, X4/T cell and R5X4/T cell and macrophage tropism), is used to trigger the fusion potential of the Env complex, and hence which cells the virus can infect. Binding to CCR5 involves a region adjacent in addition to V3.</text>
</comment>
<evidence type="ECO:0000256" key="10">
    <source>
        <dbReference type="ARBA" id="ARBA00022570"/>
    </source>
</evidence>
<evidence type="ECO:0000256" key="13">
    <source>
        <dbReference type="ARBA" id="ARBA00022685"/>
    </source>
</evidence>
<evidence type="ECO:0000256" key="14">
    <source>
        <dbReference type="ARBA" id="ARBA00022692"/>
    </source>
</evidence>
<keyword evidence="7 32" id="KW-1168">Fusion of virus membrane with host membrane</keyword>
<dbReference type="Pfam" id="PF00516">
    <property type="entry name" value="GP120"/>
    <property type="match status" value="1"/>
</dbReference>
<comment type="function">
    <text evidence="32">Surface protein gp120: Attaches the virus to the host lymphoid cell by binding to the primary receptor CD4. This interaction induces a structural rearrangement creating a high affinity binding site for a chemokine coreceptor like CXCR4 and/or CCR5. Acts as a ligand for CD209/DC-SIGN and CLEC4M/DC-SIGNR, which are respectively found on dendritic cells (DCs), and on endothelial cells of liver sinusoids and lymph node sinuses. These interactions allow capture of viral particles at mucosal surfaces by these cells and subsequent transmission to permissive cells. HIV subverts the migration properties of dendritic cells to gain access to CD4+ T-cells in lymph nodes. Virus transmission to permissive T-cells occurs either in trans (without DCs infection, through viral capture and transmission), or in cis (following DCs productive infection, through the usual CD4-gp120 interaction), thereby inducing a robust infection. In trans infection, bound virions remain infectious over days and it is proposed that they are not degraded, but protected in non-lysosomal acidic organelles within the DCs close to the cell membrane thus contributing to the viral infectious potential during DCs' migration from the periphery to the lymphoid tissues. On arrival at lymphoid tissues, intact virions recycle back to DCs' cell surface allowing virus transmission to CD4+ T-cells.</text>
</comment>
<evidence type="ECO:0000256" key="6">
    <source>
        <dbReference type="ARBA" id="ARBA00004650"/>
    </source>
</evidence>
<comment type="subcellular location">
    <subcellularLocation>
        <location evidence="3">Host cell membrane</location>
        <topology evidence="3">Peripheral membrane protein</topology>
    </subcellularLocation>
    <subcellularLocation>
        <location evidence="1">Host cell membrane</location>
        <topology evidence="1">Single-pass type I membrane protein</topology>
    </subcellularLocation>
    <subcellularLocation>
        <location evidence="2">Host endosome membrane</location>
        <topology evidence="2">Peripheral membrane protein</topology>
    </subcellularLocation>
    <subcellularLocation>
        <location evidence="5">Host endosome membrane</location>
        <topology evidence="5">Single-pass type I membrane protein</topology>
    </subcellularLocation>
    <subcellularLocation>
        <location evidence="6">Virion membrane</location>
        <topology evidence="6">Peripheral membrane protein</topology>
    </subcellularLocation>
    <subcellularLocation>
        <location evidence="4">Virion membrane</location>
        <topology evidence="4">Single-pass type I membrane protein</topology>
    </subcellularLocation>
</comment>
<evidence type="ECO:0000256" key="25">
    <source>
        <dbReference type="ARBA" id="ARBA00023136"/>
    </source>
</evidence>
<evidence type="ECO:0000256" key="12">
    <source>
        <dbReference type="ARBA" id="ARBA00022595"/>
    </source>
</evidence>
<comment type="domain">
    <text evidence="32">The YXXL motif is involved in determining the exact site of viral release at the surface of infected mononuclear cells and promotes endocytosis. YXXL and di-leucine endocytosis motifs interact directly or indirectly with the clathrin adapter complexes, opperate independently, and their activities are not additive.</text>
</comment>
<evidence type="ECO:0000256" key="2">
    <source>
        <dbReference type="ARBA" id="ARBA00004433"/>
    </source>
</evidence>
<dbReference type="GO" id="GO:0019031">
    <property type="term" value="C:viral envelope"/>
    <property type="evidence" value="ECO:0007669"/>
    <property type="project" value="UniProtKB-KW"/>
</dbReference>
<evidence type="ECO:0000256" key="21">
    <source>
        <dbReference type="ARBA" id="ARBA00022890"/>
    </source>
</evidence>
<gene>
    <name evidence="32 37" type="primary">env</name>
</gene>
<evidence type="ECO:0000256" key="20">
    <source>
        <dbReference type="ARBA" id="ARBA00022879"/>
    </source>
</evidence>
<dbReference type="InterPro" id="IPR000777">
    <property type="entry name" value="HIV1_Gp120"/>
</dbReference>
<keyword evidence="25 32" id="KW-0472">Membrane</keyword>
<dbReference type="CDD" id="cd09909">
    <property type="entry name" value="HIV-1-like_HR1-HR2"/>
    <property type="match status" value="1"/>
</dbReference>
<evidence type="ECO:0000256" key="22">
    <source>
        <dbReference type="ARBA" id="ARBA00022989"/>
    </source>
</evidence>
<keyword evidence="29 32" id="KW-0899">Viral immunoevasion</keyword>
<keyword evidence="16 32" id="KW-0732">Signal</keyword>
<evidence type="ECO:0000256" key="34">
    <source>
        <dbReference type="SAM" id="MobiDB-lite"/>
    </source>
</evidence>
<feature type="transmembrane region" description="Helical" evidence="33">
    <location>
        <begin position="13"/>
        <end position="35"/>
    </location>
</feature>
<dbReference type="GO" id="GO:0039654">
    <property type="term" value="P:fusion of virus membrane with host endosome membrane"/>
    <property type="evidence" value="ECO:0007669"/>
    <property type="project" value="UniProtKB-UniRule"/>
</dbReference>
<proteinExistence type="inferred from homology"/>
<keyword evidence="13 32" id="KW-0165">Cleavage on pair of basic residues</keyword>
<evidence type="ECO:0000259" key="35">
    <source>
        <dbReference type="Pfam" id="PF00516"/>
    </source>
</evidence>
<keyword evidence="10 32" id="KW-1165">Clathrin-mediated endocytosis of virus by host</keyword>
<evidence type="ECO:0000256" key="17">
    <source>
        <dbReference type="ARBA" id="ARBA00022804"/>
    </source>
</evidence>
<keyword evidence="15 32" id="KW-0053">Apoptosis</keyword>
<keyword evidence="8 32" id="KW-1170">Fusion of virus membrane with host endosomal membrane</keyword>
<feature type="short sequence motif" description="YXXL motif; contains endocytosis signal" evidence="32">
    <location>
        <begin position="709"/>
        <end position="712"/>
    </location>
</feature>
<feature type="domain" description="Retroviral envelope protein GP41-like" evidence="36">
    <location>
        <begin position="527"/>
        <end position="717"/>
    </location>
</feature>
<evidence type="ECO:0000256" key="26">
    <source>
        <dbReference type="ARBA" id="ARBA00023139"/>
    </source>
</evidence>
<dbReference type="FunFam" id="2.170.40.20:FF:000003">
    <property type="entry name" value="Envelope glycoprotein gp160"/>
    <property type="match status" value="1"/>
</dbReference>
<comment type="PTM">
    <text evidence="32">Specific enzymatic cleavages in vivo yield mature proteins. Envelope glycoproteins are synthesized as a inactive precursor that is heavily N-glycosylated and processed likely by host cell furin in the Golgi to yield the mature SU and TM proteins. The cleavage site between SU and TM requires the minimal sequence [KR]-X-[KR]-R. About 2 of the 9 disulfide bonds of gp41 are reduced by P4HB/PDI, following binding to CD4 receptor.</text>
</comment>
<keyword evidence="11 32" id="KW-0945">Host-virus interaction</keyword>
<evidence type="ECO:0000313" key="38">
    <source>
        <dbReference type="Proteomes" id="UP000145620"/>
    </source>
</evidence>
<comment type="subcellular location">
    <molecule>Surface protein gp120</molecule>
    <subcellularLocation>
        <location evidence="32">Virion membrane</location>
        <topology evidence="32">Peripheral membrane protein</topology>
    </subcellularLocation>
    <subcellularLocation>
        <location evidence="32">Host cell membrane</location>
        <topology evidence="32">Peripheral membrane protein</topology>
    </subcellularLocation>
    <subcellularLocation>
        <location evidence="32">Host endosome membrane</location>
        <topology evidence="32">Single-pass type I membrane protein</topology>
    </subcellularLocation>
    <text evidence="32">The surface protein is not anchored to the viral envelope, but associates with the extravirion surface through its binding to TM. It is probably concentrated at the site of budding and incorporated into the virions possibly by contacts between the cytoplasmic tail of Env and the N-terminus of Gag.</text>
</comment>
<keyword evidence="30 32" id="KW-0449">Lipoprotein</keyword>
<dbReference type="GO" id="GO:0020002">
    <property type="term" value="C:host cell plasma membrane"/>
    <property type="evidence" value="ECO:0007669"/>
    <property type="project" value="UniProtKB-SubCell"/>
</dbReference>
<dbReference type="GO" id="GO:0019062">
    <property type="term" value="P:virion attachment to host cell"/>
    <property type="evidence" value="ECO:0007669"/>
    <property type="project" value="UniProtKB-UniRule"/>
</dbReference>
<dbReference type="Gene3D" id="1.20.5.490">
    <property type="entry name" value="Single helix bin"/>
    <property type="match status" value="1"/>
</dbReference>
<evidence type="ECO:0000256" key="7">
    <source>
        <dbReference type="ARBA" id="ARBA00022506"/>
    </source>
</evidence>
<feature type="site" description="Cleavage; by host furin" evidence="32">
    <location>
        <begin position="508"/>
        <end position="509"/>
    </location>
</feature>
<comment type="domain">
    <text evidence="32">The CD4-binding region is targeted by the antibody b12.</text>
</comment>
<accession>Q1M0F7</accession>
<comment type="caution">
    <text evidence="32 33">Lacks conserved residue(s) required for the propagation of feature annotation.</text>
</comment>
<feature type="short sequence motif" description="Di-leucine internalization motif" evidence="32">
    <location>
        <begin position="859"/>
        <end position="860"/>
    </location>
</feature>
<evidence type="ECO:0000256" key="5">
    <source>
        <dbReference type="ARBA" id="ARBA00004578"/>
    </source>
</evidence>
<comment type="subunit">
    <text evidence="32">The mature envelope protein (Env) consists of a homotrimer of non-covalently associated gp120-gp41 heterodimers. The resulting complex protrudes from the virus surface as a spike. There seems to be as few as 10 spikes on the average virion. Surface protein gp120 interacts with host CD4, CCR5 and CXCR4. Gp120 also interacts with the C-type lectins CD209/DC-SIGN and CLEC4M/DC-SIGNR (collectively referred to as DC-SIGN(R)). Gp120 and gp41 interact with GalCer. Gp120 interacts with host ITGA4/ITGB7 complex; on CD4+ T-cells, this interaction results in rapid activation of integrin ITGAL/LFA-1, which facilitates efficient cell-to-cell spreading of HIV-1. Gp120 interacts with cell-associated heparan sulfate; this interaction increases virus infectivity on permissive cells and may be involved in infection of CD4- cells.</text>
</comment>
<dbReference type="SUPFAM" id="SSF56502">
    <property type="entry name" value="gp120 core"/>
    <property type="match status" value="2"/>
</dbReference>
<evidence type="ECO:0000256" key="8">
    <source>
        <dbReference type="ARBA" id="ARBA00022510"/>
    </source>
</evidence>
<evidence type="ECO:0000256" key="33">
    <source>
        <dbReference type="RuleBase" id="RU363095"/>
    </source>
</evidence>
<comment type="miscellaneous">
    <text evidence="32">HIV-1 lineages are divided in three main groups, M (for Major), O (for Outlier), and N (for New, or Non-M, Non-O). The vast majority of strains found worldwide belong to the group M. Group O seems to be endemic to and largely confined to Cameroon and neighboring countries in West Central Africa, where these viruses represent a small minority of HIV-1 strains. The group N is represented by a limited number of isolates from Cameroonian persons. The group M is further subdivided in 9 clades or subtypes (A to D, F to H, J and K).</text>
</comment>
<evidence type="ECO:0000256" key="11">
    <source>
        <dbReference type="ARBA" id="ARBA00022581"/>
    </source>
</evidence>
<dbReference type="Proteomes" id="UP000145620">
    <property type="component" value="Genome"/>
</dbReference>
<evidence type="ECO:0000256" key="31">
    <source>
        <dbReference type="ARBA" id="ARBA00023296"/>
    </source>
</evidence>
<feature type="disulfide bond" evidence="32">
    <location>
        <begin position="595"/>
        <end position="601"/>
    </location>
</feature>
<evidence type="ECO:0000256" key="18">
    <source>
        <dbReference type="ARBA" id="ARBA00022844"/>
    </source>
</evidence>
<evidence type="ECO:0000259" key="36">
    <source>
        <dbReference type="Pfam" id="PF00517"/>
    </source>
</evidence>
<dbReference type="GO" id="GO:0019082">
    <property type="term" value="P:viral protein processing"/>
    <property type="evidence" value="ECO:0007669"/>
    <property type="project" value="UniProtKB-UniRule"/>
</dbReference>
<keyword evidence="14 32" id="KW-0812">Transmembrane</keyword>
<comment type="PTM">
    <text evidence="32">Highly glycosylated by host. The high number of glycan on the protein is reffered to as 'glycan shield' because it contributes to hide protein sequence from adaptive immune system.</text>
</comment>
<evidence type="ECO:0000256" key="15">
    <source>
        <dbReference type="ARBA" id="ARBA00022703"/>
    </source>
</evidence>
<keyword evidence="18 32" id="KW-0946">Virion</keyword>
<keyword evidence="22 32" id="KW-1133">Transmembrane helix</keyword>
<dbReference type="GO" id="GO:0005198">
    <property type="term" value="F:structural molecule activity"/>
    <property type="evidence" value="ECO:0007669"/>
    <property type="project" value="UniProtKB-UniRule"/>
</dbReference>
<evidence type="ECO:0000256" key="27">
    <source>
        <dbReference type="ARBA" id="ARBA00023157"/>
    </source>
</evidence>
<feature type="chain" id="PRO_5023561681" description="Envelope glycoprotein gp160" evidence="32">
    <location>
        <begin position="32"/>
        <end position="860"/>
    </location>
</feature>
<keyword evidence="26 32" id="KW-0564">Palmitate</keyword>
<keyword evidence="12 32" id="KW-1162">Viral penetration into host cytoplasm</keyword>
<feature type="transmembrane region" description="Helical" evidence="33">
    <location>
        <begin position="675"/>
        <end position="702"/>
    </location>
</feature>
<evidence type="ECO:0000256" key="16">
    <source>
        <dbReference type="ARBA" id="ARBA00022729"/>
    </source>
</evidence>
<evidence type="ECO:0000256" key="24">
    <source>
        <dbReference type="ARBA" id="ARBA00023054"/>
    </source>
</evidence>
<dbReference type="GO" id="GO:0055036">
    <property type="term" value="C:virion membrane"/>
    <property type="evidence" value="ECO:0007669"/>
    <property type="project" value="UniProtKB-SubCell"/>
</dbReference>
<feature type="disulfide bond" evidence="32">
    <location>
        <begin position="53"/>
        <end position="73"/>
    </location>
</feature>
<comment type="miscellaneous">
    <text evidence="32">Inhibitors targeting HIV-1 viral envelope proteins are used as antiretroviral drugs. Attachment of virions to the cell surface via non-specific interactions and CD4 binding can be blocked by inhibitors that include cyanovirin-N, cyclotriazadisulfonamide analogs, PRO 2000, TNX 355 and PRO 542. In addition, BMS 806 can block CD4-induced conformational changes. Env interactions with the coreceptor molecules can be targeted by CCR5 antagonists including SCH-D, maraviroc (UK 427857) and aplaviroc (GW 873140), and the CXCR4 antagonist AMD 070. Fusion of viral and cellular membranes can be inhibited by peptides such as enfuvirtide and tifuvirtide (T 1249). Resistance to inhibitors associated with mutations in Env are observed. Most of the time, single mutations confer only a modest reduction in drug susceptibility. Combination of several mutations is usually required to develop a high-level drug resistance.</text>
</comment>
<feature type="region of interest" description="MPER; binding to GalCer" evidence="32">
    <location>
        <begin position="659"/>
        <end position="680"/>
    </location>
</feature>
<keyword evidence="23 32" id="KW-1039">Host endosome</keyword>
<feature type="lipid moiety-binding region" description="S-palmitoyl cysteine; by host" evidence="32">
    <location>
        <position position="761"/>
    </location>
</feature>
<dbReference type="HAMAP" id="MF_04083">
    <property type="entry name" value="HIV_ENV"/>
    <property type="match status" value="1"/>
</dbReference>
<keyword evidence="9 32" id="KW-1032">Host cell membrane</keyword>
<comment type="domain">
    <text evidence="32">The membrane proximal external region (MPER) present in gp41 is a tryptophan-rich region recognized by the antibodies 2F5, Z13, and 4E10. MPER seems to play a role in fusion.</text>
</comment>
<evidence type="ECO:0000256" key="19">
    <source>
        <dbReference type="ARBA" id="ARBA00022870"/>
    </source>
</evidence>
<dbReference type="InterPro" id="IPR000328">
    <property type="entry name" value="GP41-like"/>
</dbReference>
<comment type="PTM">
    <text evidence="32">Palmitoylation of the transmembrane protein and of Env polyprotein (prior to its proteolytic cleavage) is essential for their association with host cell membrane lipid rafts. Palmitoylation is therefore required for envelope trafficking to classical lipid rafts, but not for viral replication.</text>
</comment>
<comment type="similarity">
    <text evidence="32">Belongs to the HIV-1 env protein family.</text>
</comment>
<feature type="coiled-coil region" evidence="32">
    <location>
        <begin position="630"/>
        <end position="664"/>
    </location>
</feature>
<comment type="function">
    <text evidence="32">Transmembrane protein gp41: Acts as a class I viral fusion protein. Under the current model, the protein has at least 3 conformational states: pre-fusion native state, pre-hairpin intermediate state, and post-fusion hairpin state. During fusion of viral and target intracellular membranes, the coiled coil regions (heptad repeats) assume a trimer-of-hairpins structure, positioning the fusion peptide in close proximity to the C-terminal region of the ectodomain. The formation of this structure appears to drive apposition and subsequent fusion of viral and target cell membranes. Complete fusion occurs in host cell endosomes and is dynamin-dependent, however some lipid transfer might occur at the plasma membrane. The virus undergoes clathrin-dependent internalization long before endosomal fusion, thus minimizing the surface exposure of conserved viral epitopes during fusion and reducing the efficacy of inhibitors targeting these epitopes. Membranes fusion leads to delivery of the nucleocapsid into the cytoplasm.</text>
</comment>
<keyword evidence="31 32" id="KW-1160">Virus entry into host cell</keyword>
<dbReference type="EMBL" id="AY945719">
    <property type="protein sequence ID" value="AAY25655.1"/>
    <property type="molecule type" value="Genomic_DNA"/>
</dbReference>
<dbReference type="Gene3D" id="1.10.287.210">
    <property type="match status" value="1"/>
</dbReference>
<dbReference type="FunFam" id="2.170.40.20:FF:000004">
    <property type="entry name" value="Envelope glycoprotein gp160"/>
    <property type="match status" value="1"/>
</dbReference>
<protein>
    <recommendedName>
        <fullName evidence="32">Envelope glycoprotein gp160</fullName>
    </recommendedName>
    <alternativeName>
        <fullName evidence="32">Env polyprotein</fullName>
    </alternativeName>
    <component>
        <recommendedName>
            <fullName evidence="32">Surface protein gp120</fullName>
            <shortName evidence="32">SU</shortName>
        </recommendedName>
        <alternativeName>
            <fullName evidence="32">Glycoprotein 120</fullName>
            <shortName evidence="32">gp120</shortName>
        </alternativeName>
    </component>
    <component>
        <recommendedName>
            <fullName evidence="32">Transmembrane protein gp41</fullName>
            <shortName evidence="32">TM</shortName>
        </recommendedName>
        <alternativeName>
            <fullName evidence="32">Glycoprotein 41</fullName>
            <shortName evidence="32">gp41</shortName>
        </alternativeName>
    </component>
</protein>
<dbReference type="InterPro" id="IPR036377">
    <property type="entry name" value="Gp120_core_sf"/>
</dbReference>
<keyword evidence="20 32" id="KW-0261">Viral envelope protein</keyword>
<dbReference type="Gene3D" id="2.170.40.20">
    <property type="entry name" value="Human immunodeficiency virus 1, Gp160, envelope glycoprotein"/>
    <property type="match status" value="2"/>
</dbReference>
<feature type="topological domain" description="Cytoplasmic" evidence="32">
    <location>
        <begin position="703"/>
        <end position="860"/>
    </location>
</feature>
<feature type="region of interest" description="Disordered" evidence="34">
    <location>
        <begin position="716"/>
        <end position="739"/>
    </location>
</feature>
<keyword evidence="17 32" id="KW-1161">Viral attachment to host cell</keyword>
<dbReference type="FunFam" id="1.10.287.210:FF:000001">
    <property type="entry name" value="Envelope glycoprotein gp160"/>
    <property type="match status" value="1"/>
</dbReference>
<evidence type="ECO:0000313" key="37">
    <source>
        <dbReference type="EMBL" id="AAY25655.1"/>
    </source>
</evidence>
<feature type="compositionally biased region" description="Basic and acidic residues" evidence="34">
    <location>
        <begin position="720"/>
        <end position="729"/>
    </location>
</feature>
<dbReference type="GO" id="GO:0044175">
    <property type="term" value="C:host cell endosome membrane"/>
    <property type="evidence" value="ECO:0007669"/>
    <property type="project" value="UniProtKB-SubCell"/>
</dbReference>
<keyword evidence="27 32" id="KW-1015">Disulfide bond</keyword>